<proteinExistence type="predicted"/>
<organism evidence="2 3">
    <name type="scientific">Ajellomyces capsulatus (strain H143)</name>
    <name type="common">Darling's disease fungus</name>
    <name type="synonym">Histoplasma capsulatum</name>
    <dbReference type="NCBI Taxonomy" id="544712"/>
    <lineage>
        <taxon>Eukaryota</taxon>
        <taxon>Fungi</taxon>
        <taxon>Dikarya</taxon>
        <taxon>Ascomycota</taxon>
        <taxon>Pezizomycotina</taxon>
        <taxon>Eurotiomycetes</taxon>
        <taxon>Eurotiomycetidae</taxon>
        <taxon>Onygenales</taxon>
        <taxon>Ajellomycetaceae</taxon>
        <taxon>Histoplasma</taxon>
    </lineage>
</organism>
<accession>C6H478</accession>
<dbReference type="AlphaFoldDB" id="C6H478"/>
<reference evidence="3" key="1">
    <citation type="submission" date="2009-05" db="EMBL/GenBank/DDBJ databases">
        <title>The genome sequence of Ajellomyces capsulatus strain H143.</title>
        <authorList>
            <person name="Champion M."/>
            <person name="Cuomo C.A."/>
            <person name="Ma L.-J."/>
            <person name="Henn M.R."/>
            <person name="Sil A."/>
            <person name="Goldman B."/>
            <person name="Young S.K."/>
            <person name="Kodira C.D."/>
            <person name="Zeng Q."/>
            <person name="Koehrsen M."/>
            <person name="Alvarado L."/>
            <person name="Berlin A.M."/>
            <person name="Borenstein D."/>
            <person name="Chen Z."/>
            <person name="Engels R."/>
            <person name="Freedman E."/>
            <person name="Gellesch M."/>
            <person name="Goldberg J."/>
            <person name="Griggs A."/>
            <person name="Gujja S."/>
            <person name="Heiman D.I."/>
            <person name="Hepburn T.A."/>
            <person name="Howarth C."/>
            <person name="Jen D."/>
            <person name="Larson L."/>
            <person name="Lewis B."/>
            <person name="Mehta T."/>
            <person name="Park D."/>
            <person name="Pearson M."/>
            <person name="Roberts A."/>
            <person name="Saif S."/>
            <person name="Shea T.D."/>
            <person name="Shenoy N."/>
            <person name="Sisk P."/>
            <person name="Stolte C."/>
            <person name="Sykes S."/>
            <person name="Walk T."/>
            <person name="White J."/>
            <person name="Yandava C."/>
            <person name="Klein B."/>
            <person name="McEwen J.G."/>
            <person name="Puccia R."/>
            <person name="Goldman G.H."/>
            <person name="Felipe M.S."/>
            <person name="Nino-Vega G."/>
            <person name="San-Blas G."/>
            <person name="Taylor J.W."/>
            <person name="Mendoza L."/>
            <person name="Galagan J.E."/>
            <person name="Nusbaum C."/>
            <person name="Birren B.W."/>
        </authorList>
    </citation>
    <scope>NUCLEOTIDE SEQUENCE [LARGE SCALE GENOMIC DNA]</scope>
    <source>
        <strain evidence="3">H143</strain>
    </source>
</reference>
<evidence type="ECO:0000313" key="2">
    <source>
        <dbReference type="EMBL" id="EER44580.1"/>
    </source>
</evidence>
<evidence type="ECO:0000313" key="3">
    <source>
        <dbReference type="Proteomes" id="UP000002624"/>
    </source>
</evidence>
<feature type="region of interest" description="Disordered" evidence="1">
    <location>
        <begin position="1"/>
        <end position="28"/>
    </location>
</feature>
<dbReference type="OMA" id="SMLDNTQ"/>
<dbReference type="VEuPathDB" id="FungiDB:HCDG_00159"/>
<protein>
    <submittedName>
        <fullName evidence="2">Uncharacterized protein</fullName>
    </submittedName>
</protein>
<dbReference type="Proteomes" id="UP000002624">
    <property type="component" value="Unassembled WGS sequence"/>
</dbReference>
<sequence>MSPVPAIPTSYQTTDRSAISGTTNKYKKSHLCRNPMRQKSTDSGFDDSISLPSQNHTQYSLTDTVSSSSSLLPLPIDLHINTIGNTIRAWVPFGCLTKVTCCLNYTTTAALIVWQDDSRGFNYMPAEIDSLVEHLLAHDSHRSSYMLVSAIESLPCDAQLTRGLHTMSMLDNTQTLVWC</sequence>
<dbReference type="EMBL" id="GG692419">
    <property type="protein sequence ID" value="EER44580.1"/>
    <property type="molecule type" value="Genomic_DNA"/>
</dbReference>
<name>C6H478_AJECH</name>
<feature type="compositionally biased region" description="Polar residues" evidence="1">
    <location>
        <begin position="9"/>
        <end position="24"/>
    </location>
</feature>
<gene>
    <name evidence="2" type="ORF">HCDG_00159</name>
</gene>
<dbReference type="HOGENOM" id="CLU_1503046_0_0_1"/>
<evidence type="ECO:0000256" key="1">
    <source>
        <dbReference type="SAM" id="MobiDB-lite"/>
    </source>
</evidence>